<feature type="domain" description="Saccharopine dehydrogenase NADP binding" evidence="2">
    <location>
        <begin position="5"/>
        <end position="116"/>
    </location>
</feature>
<dbReference type="PANTHER" id="PTHR11133:SF22">
    <property type="entry name" value="ALPHA-AMINOADIPIC SEMIALDEHYDE SYNTHASE, MITOCHONDRIAL"/>
    <property type="match status" value="1"/>
</dbReference>
<dbReference type="EMBL" id="JRHC01000001">
    <property type="protein sequence ID" value="KJF45221.1"/>
    <property type="molecule type" value="Genomic_DNA"/>
</dbReference>
<dbReference type="AlphaFoldDB" id="A0A0D8JFB4"/>
<evidence type="ECO:0000256" key="1">
    <source>
        <dbReference type="ARBA" id="ARBA00023002"/>
    </source>
</evidence>
<accession>A0A0D8JFB4</accession>
<dbReference type="Pfam" id="PF16653">
    <property type="entry name" value="Sacchrp_dh_C"/>
    <property type="match status" value="1"/>
</dbReference>
<feature type="domain" description="Saccharopine dehydrogenase-like C-terminal" evidence="3">
    <location>
        <begin position="121"/>
        <end position="368"/>
    </location>
</feature>
<keyword evidence="1" id="KW-0560">Oxidoreductase</keyword>
<dbReference type="InterPro" id="IPR005097">
    <property type="entry name" value="Sacchrp_dh_NADP-bd"/>
</dbReference>
<dbReference type="SUPFAM" id="SSF55347">
    <property type="entry name" value="Glyceraldehyde-3-phosphate dehydrogenase-like, C-terminal domain"/>
    <property type="match status" value="1"/>
</dbReference>
<dbReference type="Proteomes" id="UP000032544">
    <property type="component" value="Unassembled WGS sequence"/>
</dbReference>
<protein>
    <submittedName>
        <fullName evidence="4">Saccharopine dehydrogenase</fullName>
    </submittedName>
</protein>
<dbReference type="Gene3D" id="3.40.50.720">
    <property type="entry name" value="NAD(P)-binding Rossmann-like Domain"/>
    <property type="match status" value="1"/>
</dbReference>
<comment type="caution">
    <text evidence="4">The sequence shown here is derived from an EMBL/GenBank/DDBJ whole genome shotgun (WGS) entry which is preliminary data.</text>
</comment>
<reference evidence="4 5" key="1">
    <citation type="submission" date="2014-09" db="EMBL/GenBank/DDBJ databases">
        <title>Draft Genome Sequence of Draconibacterium sp. JN14CK-3.</title>
        <authorList>
            <person name="Dong C."/>
            <person name="Lai Q."/>
            <person name="Shao Z."/>
        </authorList>
    </citation>
    <scope>NUCLEOTIDE SEQUENCE [LARGE SCALE GENOMIC DNA]</scope>
    <source>
        <strain evidence="4 5">JN14CK-3</strain>
    </source>
</reference>
<gene>
    <name evidence="4" type="ORF">LH29_07475</name>
</gene>
<dbReference type="InterPro" id="IPR036291">
    <property type="entry name" value="NAD(P)-bd_dom_sf"/>
</dbReference>
<evidence type="ECO:0000313" key="4">
    <source>
        <dbReference type="EMBL" id="KJF45221.1"/>
    </source>
</evidence>
<dbReference type="Gene3D" id="3.30.360.10">
    <property type="entry name" value="Dihydrodipicolinate Reductase, domain 2"/>
    <property type="match status" value="1"/>
</dbReference>
<dbReference type="STRING" id="1544798.LH29_07475"/>
<dbReference type="GO" id="GO:0016491">
    <property type="term" value="F:oxidoreductase activity"/>
    <property type="evidence" value="ECO:0007669"/>
    <property type="project" value="UniProtKB-KW"/>
</dbReference>
<proteinExistence type="predicted"/>
<dbReference type="PANTHER" id="PTHR11133">
    <property type="entry name" value="SACCHAROPINE DEHYDROGENASE"/>
    <property type="match status" value="1"/>
</dbReference>
<dbReference type="RefSeq" id="WP_045027193.1">
    <property type="nucleotide sequence ID" value="NZ_JRHC01000001.1"/>
</dbReference>
<keyword evidence="5" id="KW-1185">Reference proteome</keyword>
<evidence type="ECO:0000313" key="5">
    <source>
        <dbReference type="Proteomes" id="UP000032544"/>
    </source>
</evidence>
<dbReference type="InterPro" id="IPR032095">
    <property type="entry name" value="Sacchrp_dh-like_C"/>
</dbReference>
<dbReference type="InterPro" id="IPR051168">
    <property type="entry name" value="AASS"/>
</dbReference>
<evidence type="ECO:0000259" key="3">
    <source>
        <dbReference type="Pfam" id="PF16653"/>
    </source>
</evidence>
<sequence length="375" mass="41803">MKKNVIVLGAGLVGSSIAKDLSKNHQVTSVDFDKKALDKFSAFPEIKCIQEDLSQPEKIKSLVSGYDLVIGAVPGFMGYQTMKAVIEAGKNMVDISFMPEDFLSLNGLAKKNKVCVVADCGVAPGMGNIILGHHNQQITVKSYECLVGGLPVIREWPYEYKAVFSPIDVIEEYTRPARYIQNYELVEKEALSDPELIHFDGIGTLESWNSDGLRSLMQTMKNIPDMIEKTLRYPGCIEYLRVLRESGFFSYDPVEVNGVKVRPIDVTAKLLFPKWQLKPGEEDFTIMRIVIKGVENGTEKTFTYHLLDKYDRDTQTISMARTTGYACTSVANLVLYGTFNSVGVNAPEAVGAQPGNLGYIFQYLKERGVIYQLSE</sequence>
<name>A0A0D8JFB4_9BACT</name>
<dbReference type="OrthoDB" id="9769367at2"/>
<organism evidence="4 5">
    <name type="scientific">Draconibacterium sediminis</name>
    <dbReference type="NCBI Taxonomy" id="1544798"/>
    <lineage>
        <taxon>Bacteria</taxon>
        <taxon>Pseudomonadati</taxon>
        <taxon>Bacteroidota</taxon>
        <taxon>Bacteroidia</taxon>
        <taxon>Marinilabiliales</taxon>
        <taxon>Prolixibacteraceae</taxon>
        <taxon>Draconibacterium</taxon>
    </lineage>
</organism>
<dbReference type="Pfam" id="PF03435">
    <property type="entry name" value="Sacchrp_dh_NADP"/>
    <property type="match status" value="1"/>
</dbReference>
<dbReference type="SUPFAM" id="SSF51735">
    <property type="entry name" value="NAD(P)-binding Rossmann-fold domains"/>
    <property type="match status" value="1"/>
</dbReference>
<evidence type="ECO:0000259" key="2">
    <source>
        <dbReference type="Pfam" id="PF03435"/>
    </source>
</evidence>